<keyword evidence="1" id="KW-0472">Membrane</keyword>
<sequence>MNLARRAWWRGLATGWLAAAMCLALYARASAILPVTEPLHGRMAADADRMALGIFVVAAMPAVVLLLAMMLWERLRKS</sequence>
<protein>
    <submittedName>
        <fullName evidence="2">Uncharacterized protein</fullName>
    </submittedName>
</protein>
<accession>A0ABY7NI06</accession>
<organism evidence="2 3">
    <name type="scientific">Sphingomonas abietis</name>
    <dbReference type="NCBI Taxonomy" id="3012344"/>
    <lineage>
        <taxon>Bacteria</taxon>
        <taxon>Pseudomonadati</taxon>
        <taxon>Pseudomonadota</taxon>
        <taxon>Alphaproteobacteria</taxon>
        <taxon>Sphingomonadales</taxon>
        <taxon>Sphingomonadaceae</taxon>
        <taxon>Sphingomonas</taxon>
    </lineage>
</organism>
<proteinExistence type="predicted"/>
<keyword evidence="3" id="KW-1185">Reference proteome</keyword>
<dbReference type="Proteomes" id="UP001210865">
    <property type="component" value="Chromosome"/>
</dbReference>
<dbReference type="EMBL" id="CP115174">
    <property type="protein sequence ID" value="WBO21159.1"/>
    <property type="molecule type" value="Genomic_DNA"/>
</dbReference>
<gene>
    <name evidence="2" type="ORF">PBT88_13235</name>
</gene>
<reference evidence="2 3" key="1">
    <citation type="submission" date="2022-12" db="EMBL/GenBank/DDBJ databases">
        <title>Sphingomonas abieness sp. nov., an endophytic bacterium isolated from Abies koreana.</title>
        <authorList>
            <person name="Jiang L."/>
            <person name="Lee J."/>
        </authorList>
    </citation>
    <scope>NUCLEOTIDE SEQUENCE [LARGE SCALE GENOMIC DNA]</scope>
    <source>
        <strain evidence="3">PAMB 00755</strain>
    </source>
</reference>
<evidence type="ECO:0000313" key="3">
    <source>
        <dbReference type="Proteomes" id="UP001210865"/>
    </source>
</evidence>
<keyword evidence="1" id="KW-1133">Transmembrane helix</keyword>
<name>A0ABY7NI06_9SPHN</name>
<evidence type="ECO:0000256" key="1">
    <source>
        <dbReference type="SAM" id="Phobius"/>
    </source>
</evidence>
<feature type="transmembrane region" description="Helical" evidence="1">
    <location>
        <begin position="53"/>
        <end position="72"/>
    </location>
</feature>
<evidence type="ECO:0000313" key="2">
    <source>
        <dbReference type="EMBL" id="WBO21159.1"/>
    </source>
</evidence>
<dbReference type="RefSeq" id="WP_270075808.1">
    <property type="nucleotide sequence ID" value="NZ_CP115174.1"/>
</dbReference>
<keyword evidence="1" id="KW-0812">Transmembrane</keyword>